<evidence type="ECO:0000313" key="2">
    <source>
        <dbReference type="EMBL" id="OGY88014.1"/>
    </source>
</evidence>
<proteinExistence type="predicted"/>
<reference evidence="2 3" key="1">
    <citation type="journal article" date="2016" name="Nat. Commun.">
        <title>Thousands of microbial genomes shed light on interconnected biogeochemical processes in an aquifer system.</title>
        <authorList>
            <person name="Anantharaman K."/>
            <person name="Brown C.T."/>
            <person name="Hug L.A."/>
            <person name="Sharon I."/>
            <person name="Castelle C.J."/>
            <person name="Probst A.J."/>
            <person name="Thomas B.C."/>
            <person name="Singh A."/>
            <person name="Wilkins M.J."/>
            <person name="Karaoz U."/>
            <person name="Brodie E.L."/>
            <person name="Williams K.H."/>
            <person name="Hubbard S.S."/>
            <person name="Banfield J.F."/>
        </authorList>
    </citation>
    <scope>NUCLEOTIDE SEQUENCE [LARGE SCALE GENOMIC DNA]</scope>
</reference>
<protein>
    <recommendedName>
        <fullName evidence="1">Transcription regulator TrmB N-terminal domain-containing protein</fullName>
    </recommendedName>
</protein>
<dbReference type="PANTHER" id="PTHR34293">
    <property type="entry name" value="HTH-TYPE TRANSCRIPTIONAL REGULATOR TRMBL2"/>
    <property type="match status" value="1"/>
</dbReference>
<feature type="domain" description="Transcription regulator TrmB N-terminal" evidence="1">
    <location>
        <begin position="9"/>
        <end position="61"/>
    </location>
</feature>
<gene>
    <name evidence="2" type="ORF">A2319_02210</name>
</gene>
<comment type="caution">
    <text evidence="2">The sequence shown here is derived from an EMBL/GenBank/DDBJ whole genome shotgun (WGS) entry which is preliminary data.</text>
</comment>
<dbReference type="AlphaFoldDB" id="A0A1G2BFS7"/>
<dbReference type="PANTHER" id="PTHR34293:SF1">
    <property type="entry name" value="HTH-TYPE TRANSCRIPTIONAL REGULATOR TRMBL2"/>
    <property type="match status" value="1"/>
</dbReference>
<dbReference type="InterPro" id="IPR051797">
    <property type="entry name" value="TrmB-like"/>
</dbReference>
<evidence type="ECO:0000259" key="1">
    <source>
        <dbReference type="Pfam" id="PF01978"/>
    </source>
</evidence>
<dbReference type="Proteomes" id="UP000176420">
    <property type="component" value="Unassembled WGS sequence"/>
</dbReference>
<dbReference type="InterPro" id="IPR036388">
    <property type="entry name" value="WH-like_DNA-bd_sf"/>
</dbReference>
<dbReference type="SUPFAM" id="SSF46785">
    <property type="entry name" value="Winged helix' DNA-binding domain"/>
    <property type="match status" value="1"/>
</dbReference>
<dbReference type="InterPro" id="IPR036390">
    <property type="entry name" value="WH_DNA-bd_sf"/>
</dbReference>
<dbReference type="InterPro" id="IPR002831">
    <property type="entry name" value="Tscrpt_reg_TrmB_N"/>
</dbReference>
<accession>A0A1G2BFS7</accession>
<sequence>MDLSEKLIQLGFSHNQAIVYKALIEIGQCKAQAIIKKTNLHRNIVYEALEVLVEKHLAFKTTKGGVALFQLSDANTLVQDAKSQLTAAQEVAHEINSLRQESTHEIKLYEGVEGLKSHRYKILDDIKKSPEGGELLVLGVHSKANQEPLESFWEKFHHKRAAEHIPARMLFPTDIDYTVQKRNKIPFTKVRLLPQQMKNPSSIDIWKDQVAFMLYDIEPFIIAIKNQTLANSFREYFEMLWGQDTSVITGLEALKKLRYQKLRALKKGDQFSVLWGNYEPGTEKELFPFFKAFHKERVEEGVRLQYLGFEKDRDLLMQEMQYAGDPELKISELKFSDTYNESPMQIEIYPDSVVLFYWAQGEKAVAVDIRRREIRGAMKLYFDALWKQDTQLISGRENVEQLIFRKLDEMKKGDTYYVYGGQYGEKNPEHFFQFFCEYQKKKNKLGIRLQMIGFEDVRKQLLEEVRSGDPKLELSKVRFLDQELLTPSLTIIYPKSALLILWDYDEALAIETTRESARQMLLKHFQSLWKIAKK</sequence>
<evidence type="ECO:0000313" key="3">
    <source>
        <dbReference type="Proteomes" id="UP000176420"/>
    </source>
</evidence>
<dbReference type="Pfam" id="PF01978">
    <property type="entry name" value="TrmB"/>
    <property type="match status" value="1"/>
</dbReference>
<organism evidence="2 3">
    <name type="scientific">Candidatus Kerfeldbacteria bacterium RIFOXYB2_FULL_38_14</name>
    <dbReference type="NCBI Taxonomy" id="1798547"/>
    <lineage>
        <taxon>Bacteria</taxon>
        <taxon>Candidatus Kerfeldiibacteriota</taxon>
    </lineage>
</organism>
<dbReference type="EMBL" id="MHKI01000005">
    <property type="protein sequence ID" value="OGY88014.1"/>
    <property type="molecule type" value="Genomic_DNA"/>
</dbReference>
<name>A0A1G2BFS7_9BACT</name>
<dbReference type="Gene3D" id="1.10.10.10">
    <property type="entry name" value="Winged helix-like DNA-binding domain superfamily/Winged helix DNA-binding domain"/>
    <property type="match status" value="1"/>
</dbReference>